<reference evidence="1" key="1">
    <citation type="journal article" date="2021" name="Nat. Commun.">
        <title>Genetic determinants of endophytism in the Arabidopsis root mycobiome.</title>
        <authorList>
            <person name="Mesny F."/>
            <person name="Miyauchi S."/>
            <person name="Thiergart T."/>
            <person name="Pickel B."/>
            <person name="Atanasova L."/>
            <person name="Karlsson M."/>
            <person name="Huettel B."/>
            <person name="Barry K.W."/>
            <person name="Haridas S."/>
            <person name="Chen C."/>
            <person name="Bauer D."/>
            <person name="Andreopoulos W."/>
            <person name="Pangilinan J."/>
            <person name="LaButti K."/>
            <person name="Riley R."/>
            <person name="Lipzen A."/>
            <person name="Clum A."/>
            <person name="Drula E."/>
            <person name="Henrissat B."/>
            <person name="Kohler A."/>
            <person name="Grigoriev I.V."/>
            <person name="Martin F.M."/>
            <person name="Hacquard S."/>
        </authorList>
    </citation>
    <scope>NUCLEOTIDE SEQUENCE</scope>
    <source>
        <strain evidence="1">MPI-CAGE-AT-0147</strain>
    </source>
</reference>
<name>A0A9P9JLG2_9HYPO</name>
<protein>
    <submittedName>
        <fullName evidence="1">Uncharacterized protein</fullName>
    </submittedName>
</protein>
<dbReference type="Proteomes" id="UP000738349">
    <property type="component" value="Unassembled WGS sequence"/>
</dbReference>
<keyword evidence="2" id="KW-1185">Reference proteome</keyword>
<dbReference type="AlphaFoldDB" id="A0A9P9JLG2"/>
<organism evidence="1 2">
    <name type="scientific">Dactylonectria macrodidyma</name>
    <dbReference type="NCBI Taxonomy" id="307937"/>
    <lineage>
        <taxon>Eukaryota</taxon>
        <taxon>Fungi</taxon>
        <taxon>Dikarya</taxon>
        <taxon>Ascomycota</taxon>
        <taxon>Pezizomycotina</taxon>
        <taxon>Sordariomycetes</taxon>
        <taxon>Hypocreomycetidae</taxon>
        <taxon>Hypocreales</taxon>
        <taxon>Nectriaceae</taxon>
        <taxon>Dactylonectria</taxon>
    </lineage>
</organism>
<comment type="caution">
    <text evidence="1">The sequence shown here is derived from an EMBL/GenBank/DDBJ whole genome shotgun (WGS) entry which is preliminary data.</text>
</comment>
<gene>
    <name evidence="1" type="ORF">EDB81DRAFT_181607</name>
</gene>
<evidence type="ECO:0000313" key="1">
    <source>
        <dbReference type="EMBL" id="KAH7170852.1"/>
    </source>
</evidence>
<accession>A0A9P9JLG2</accession>
<sequence>MVCGTYIRYVSWVDRTGAAADVGPPPPPLQPIITNILNTKNNLIATPQLGHIANGQSGFFRNMPGLEPEAPPPAIEKLNPNPIDQPIRPPNRAARCVFWSLILRANPSAPPRVDKRQVRLWAVGQSPLTLSHPPGQASKPLLSLLCLTCLFPSPPSPPMVWPLAGLLELGGVWQCLRHRSQKKKKKKRGYGGAPQHRVRALHSLTVMALFLPL</sequence>
<evidence type="ECO:0000313" key="2">
    <source>
        <dbReference type="Proteomes" id="UP000738349"/>
    </source>
</evidence>
<dbReference type="EMBL" id="JAGMUV010000002">
    <property type="protein sequence ID" value="KAH7170852.1"/>
    <property type="molecule type" value="Genomic_DNA"/>
</dbReference>
<proteinExistence type="predicted"/>